<organism evidence="5">
    <name type="scientific">freshwater metagenome</name>
    <dbReference type="NCBI Taxonomy" id="449393"/>
    <lineage>
        <taxon>unclassified sequences</taxon>
        <taxon>metagenomes</taxon>
        <taxon>ecological metagenomes</taxon>
    </lineage>
</organism>
<evidence type="ECO:0000259" key="4">
    <source>
        <dbReference type="PROSITE" id="PS51007"/>
    </source>
</evidence>
<reference evidence="5" key="1">
    <citation type="submission" date="2020-05" db="EMBL/GenBank/DDBJ databases">
        <authorList>
            <person name="Chiriac C."/>
            <person name="Salcher M."/>
            <person name="Ghai R."/>
            <person name="Kavagutti S V."/>
        </authorList>
    </citation>
    <scope>NUCLEOTIDE SEQUENCE</scope>
</reference>
<dbReference type="InterPro" id="IPR009056">
    <property type="entry name" value="Cyt_c-like_dom"/>
</dbReference>
<sequence length="108" mass="10731">MLITRIGLKSAVVVAALAVGAPVAGAANPGSATNGKKVFVSTGCGACHTLKVAAGTGLVGPNLDKTKSSYATVISRVTNGKGAMTSYKAILSKTQIQDVAAFISTAKH</sequence>
<protein>
    <submittedName>
        <fullName evidence="5">Unannotated protein</fullName>
    </submittedName>
</protein>
<dbReference type="GO" id="GO:0009055">
    <property type="term" value="F:electron transfer activity"/>
    <property type="evidence" value="ECO:0007669"/>
    <property type="project" value="InterPro"/>
</dbReference>
<evidence type="ECO:0000313" key="5">
    <source>
        <dbReference type="EMBL" id="CAB4686708.1"/>
    </source>
</evidence>
<evidence type="ECO:0000256" key="1">
    <source>
        <dbReference type="ARBA" id="ARBA00022617"/>
    </source>
</evidence>
<dbReference type="GO" id="GO:0046872">
    <property type="term" value="F:metal ion binding"/>
    <property type="evidence" value="ECO:0007669"/>
    <property type="project" value="UniProtKB-KW"/>
</dbReference>
<dbReference type="GO" id="GO:0020037">
    <property type="term" value="F:heme binding"/>
    <property type="evidence" value="ECO:0007669"/>
    <property type="project" value="InterPro"/>
</dbReference>
<keyword evidence="3" id="KW-0408">Iron</keyword>
<evidence type="ECO:0000256" key="2">
    <source>
        <dbReference type="ARBA" id="ARBA00022723"/>
    </source>
</evidence>
<keyword evidence="1" id="KW-0349">Heme</keyword>
<dbReference type="SUPFAM" id="SSF46626">
    <property type="entry name" value="Cytochrome c"/>
    <property type="match status" value="1"/>
</dbReference>
<dbReference type="PROSITE" id="PS51007">
    <property type="entry name" value="CYTC"/>
    <property type="match status" value="1"/>
</dbReference>
<gene>
    <name evidence="5" type="ORF">UFOPK2399_00407</name>
</gene>
<feature type="domain" description="Cytochrome c" evidence="4">
    <location>
        <begin position="30"/>
        <end position="107"/>
    </location>
</feature>
<dbReference type="Gene3D" id="1.10.760.10">
    <property type="entry name" value="Cytochrome c-like domain"/>
    <property type="match status" value="1"/>
</dbReference>
<dbReference type="EMBL" id="CAEZXP010000001">
    <property type="protein sequence ID" value="CAB4686708.1"/>
    <property type="molecule type" value="Genomic_DNA"/>
</dbReference>
<keyword evidence="2" id="KW-0479">Metal-binding</keyword>
<name>A0A6J6NPJ5_9ZZZZ</name>
<proteinExistence type="predicted"/>
<dbReference type="AlphaFoldDB" id="A0A6J6NPJ5"/>
<evidence type="ECO:0000256" key="3">
    <source>
        <dbReference type="ARBA" id="ARBA00023004"/>
    </source>
</evidence>
<dbReference type="InterPro" id="IPR036909">
    <property type="entry name" value="Cyt_c-like_dom_sf"/>
</dbReference>
<accession>A0A6J6NPJ5</accession>
<dbReference type="Pfam" id="PF13442">
    <property type="entry name" value="Cytochrome_CBB3"/>
    <property type="match status" value="1"/>
</dbReference>